<dbReference type="Gene3D" id="3.40.50.720">
    <property type="entry name" value="NAD(P)-binding Rossmann-like Domain"/>
    <property type="match status" value="1"/>
</dbReference>
<dbReference type="InterPro" id="IPR013154">
    <property type="entry name" value="ADH-like_N"/>
</dbReference>
<dbReference type="PANTHER" id="PTHR11695">
    <property type="entry name" value="ALCOHOL DEHYDROGENASE RELATED"/>
    <property type="match status" value="1"/>
</dbReference>
<dbReference type="InterPro" id="IPR020843">
    <property type="entry name" value="ER"/>
</dbReference>
<evidence type="ECO:0000313" key="2">
    <source>
        <dbReference type="EMBL" id="MET8438140.1"/>
    </source>
</evidence>
<feature type="domain" description="Enoyl reductase (ER)" evidence="1">
    <location>
        <begin position="21"/>
        <end position="315"/>
    </location>
</feature>
<keyword evidence="3" id="KW-1185">Reference proteome</keyword>
<dbReference type="Gene3D" id="3.90.180.10">
    <property type="entry name" value="Medium-chain alcohol dehydrogenases, catalytic domain"/>
    <property type="match status" value="1"/>
</dbReference>
<reference evidence="2 3" key="1">
    <citation type="submission" date="2024-06" db="EMBL/GenBank/DDBJ databases">
        <title>The Natural Products Discovery Center: Release of the First 8490 Sequenced Strains for Exploring Actinobacteria Biosynthetic Diversity.</title>
        <authorList>
            <person name="Kalkreuter E."/>
            <person name="Kautsar S.A."/>
            <person name="Yang D."/>
            <person name="Bader C.D."/>
            <person name="Teijaro C.N."/>
            <person name="Fluegel L."/>
            <person name="Davis C.M."/>
            <person name="Simpson J.R."/>
            <person name="Lauterbach L."/>
            <person name="Steele A.D."/>
            <person name="Gui C."/>
            <person name="Meng S."/>
            <person name="Li G."/>
            <person name="Viehrig K."/>
            <person name="Ye F."/>
            <person name="Su P."/>
            <person name="Kiefer A.F."/>
            <person name="Nichols A."/>
            <person name="Cepeda A.J."/>
            <person name="Yan W."/>
            <person name="Fan B."/>
            <person name="Jiang Y."/>
            <person name="Adhikari A."/>
            <person name="Zheng C.-J."/>
            <person name="Schuster L."/>
            <person name="Cowan T.M."/>
            <person name="Smanski M.J."/>
            <person name="Chevrette M.G."/>
            <person name="De Carvalho L.P.S."/>
            <person name="Shen B."/>
        </authorList>
    </citation>
    <scope>NUCLEOTIDE SEQUENCE [LARGE SCALE GENOMIC DNA]</scope>
    <source>
        <strain evidence="2 3">NPDC005137</strain>
    </source>
</reference>
<dbReference type="Proteomes" id="UP001550044">
    <property type="component" value="Unassembled WGS sequence"/>
</dbReference>
<dbReference type="EC" id="1.-.-.-" evidence="2"/>
<dbReference type="SMART" id="SM00829">
    <property type="entry name" value="PKS_ER"/>
    <property type="match status" value="1"/>
</dbReference>
<dbReference type="EMBL" id="JBEXIP010000051">
    <property type="protein sequence ID" value="MET8438140.1"/>
    <property type="molecule type" value="Genomic_DNA"/>
</dbReference>
<dbReference type="GO" id="GO:0016491">
    <property type="term" value="F:oxidoreductase activity"/>
    <property type="evidence" value="ECO:0007669"/>
    <property type="project" value="UniProtKB-KW"/>
</dbReference>
<protein>
    <submittedName>
        <fullName evidence="2">NADP-dependent oxidoreductase</fullName>
        <ecNumber evidence="2">1.-.-.-</ecNumber>
    </submittedName>
</protein>
<evidence type="ECO:0000313" key="3">
    <source>
        <dbReference type="Proteomes" id="UP001550044"/>
    </source>
</evidence>
<dbReference type="SUPFAM" id="SSF51735">
    <property type="entry name" value="NAD(P)-binding Rossmann-fold domains"/>
    <property type="match status" value="1"/>
</dbReference>
<dbReference type="InterPro" id="IPR036291">
    <property type="entry name" value="NAD(P)-bd_dom_sf"/>
</dbReference>
<dbReference type="CDD" id="cd05289">
    <property type="entry name" value="MDR_like_2"/>
    <property type="match status" value="1"/>
</dbReference>
<name>A0ABV2UJW0_9ACTN</name>
<dbReference type="InterPro" id="IPR011032">
    <property type="entry name" value="GroES-like_sf"/>
</dbReference>
<dbReference type="Pfam" id="PF13602">
    <property type="entry name" value="ADH_zinc_N_2"/>
    <property type="match status" value="1"/>
</dbReference>
<dbReference type="PANTHER" id="PTHR11695:SF294">
    <property type="entry name" value="RETICULON-4-INTERACTING PROTEIN 1, MITOCHONDRIAL"/>
    <property type="match status" value="1"/>
</dbReference>
<dbReference type="RefSeq" id="WP_356712650.1">
    <property type="nucleotide sequence ID" value="NZ_JBEXIP010000051.1"/>
</dbReference>
<dbReference type="Pfam" id="PF08240">
    <property type="entry name" value="ADH_N"/>
    <property type="match status" value="1"/>
</dbReference>
<gene>
    <name evidence="2" type="ORF">ABZV61_36540</name>
</gene>
<dbReference type="SUPFAM" id="SSF50129">
    <property type="entry name" value="GroES-like"/>
    <property type="match status" value="1"/>
</dbReference>
<comment type="caution">
    <text evidence="2">The sequence shown here is derived from an EMBL/GenBank/DDBJ whole genome shotgun (WGS) entry which is preliminary data.</text>
</comment>
<sequence length="318" mass="32667">MNDTTNAAHPTMQAISQDELGGPEVLKSVTLPRPAPGLGEILVRVHAVGMNPVDSYHRQGLVLLAEPPFVVGFDVSGTVEAVGLGVTLYQPGDEVFGMLPFTHGHGAYAQYAVGPARAFVPKPEGLDHVQAAALPLAGLTAWQALVDTAGIGEGSRVLINGAAGGVGHLAVQIAKAHGAYVIALASAQNADFVRSLGADEVLDYTTTDIATAVKDLDAVLESVGGDYPAKEVKLLKPGGTLIATLPPMLASIAEEAAQRGVRLAAIFVEADRLGMTALADLAASGRLTPAIAATYPLEQAGAAQSTKTRYGKTVLTLI</sequence>
<accession>A0ABV2UJW0</accession>
<proteinExistence type="predicted"/>
<dbReference type="InterPro" id="IPR050700">
    <property type="entry name" value="YIM1/Zinc_Alcohol_DH_Fams"/>
</dbReference>
<evidence type="ECO:0000259" key="1">
    <source>
        <dbReference type="SMART" id="SM00829"/>
    </source>
</evidence>
<organism evidence="2 3">
    <name type="scientific">Streptomyces sp. 900116325</name>
    <dbReference type="NCBI Taxonomy" id="3154295"/>
    <lineage>
        <taxon>Bacteria</taxon>
        <taxon>Bacillati</taxon>
        <taxon>Actinomycetota</taxon>
        <taxon>Actinomycetes</taxon>
        <taxon>Kitasatosporales</taxon>
        <taxon>Streptomycetaceae</taxon>
        <taxon>Streptomyces</taxon>
    </lineage>
</organism>
<keyword evidence="2" id="KW-0560">Oxidoreductase</keyword>